<keyword evidence="1" id="KW-1133">Transmembrane helix</keyword>
<name>A0A7S3GFU7_9EUKA</name>
<evidence type="ECO:0000256" key="1">
    <source>
        <dbReference type="SAM" id="Phobius"/>
    </source>
</evidence>
<keyword evidence="1" id="KW-0812">Transmembrane</keyword>
<evidence type="ECO:0000313" key="2">
    <source>
        <dbReference type="EMBL" id="CAE0264857.1"/>
    </source>
</evidence>
<dbReference type="AlphaFoldDB" id="A0A7S3GFU7"/>
<gene>
    <name evidence="2" type="ORF">PBIL07802_LOCUS27190</name>
</gene>
<accession>A0A7S3GFU7</accession>
<sequence>MVEAPDFQFGMWEVEDALARVDMHEQYEVDYNEFLDRAVGEDHFLTGWKTEFLRPRHIRGKFAYTRSPLFPCFSFVGFVYVYIYVYIYVSIYIFSLYFHSLSPLSHTFIHLCVHWIC</sequence>
<protein>
    <submittedName>
        <fullName evidence="2">Uncharacterized protein</fullName>
    </submittedName>
</protein>
<reference evidence="2" key="1">
    <citation type="submission" date="2021-01" db="EMBL/GenBank/DDBJ databases">
        <authorList>
            <person name="Corre E."/>
            <person name="Pelletier E."/>
            <person name="Niang G."/>
            <person name="Scheremetjew M."/>
            <person name="Finn R."/>
            <person name="Kale V."/>
            <person name="Holt S."/>
            <person name="Cochrane G."/>
            <person name="Meng A."/>
            <person name="Brown T."/>
            <person name="Cohen L."/>
        </authorList>
    </citation>
    <scope>NUCLEOTIDE SEQUENCE</scope>
    <source>
        <strain evidence="2">NIES-2562</strain>
    </source>
</reference>
<dbReference type="EMBL" id="HBIB01041573">
    <property type="protein sequence ID" value="CAE0264857.1"/>
    <property type="molecule type" value="Transcribed_RNA"/>
</dbReference>
<keyword evidence="1" id="KW-0472">Membrane</keyword>
<proteinExistence type="predicted"/>
<organism evidence="2">
    <name type="scientific">Palpitomonas bilix</name>
    <dbReference type="NCBI Taxonomy" id="652834"/>
    <lineage>
        <taxon>Eukaryota</taxon>
        <taxon>Eukaryota incertae sedis</taxon>
    </lineage>
</organism>
<feature type="transmembrane region" description="Helical" evidence="1">
    <location>
        <begin position="69"/>
        <end position="94"/>
    </location>
</feature>